<dbReference type="OrthoDB" id="10264707at2759"/>
<proteinExistence type="predicted"/>
<reference evidence="2" key="1">
    <citation type="journal article" date="2020" name="Stud. Mycol.">
        <title>101 Dothideomycetes genomes: a test case for predicting lifestyles and emergence of pathogens.</title>
        <authorList>
            <person name="Haridas S."/>
            <person name="Albert R."/>
            <person name="Binder M."/>
            <person name="Bloem J."/>
            <person name="Labutti K."/>
            <person name="Salamov A."/>
            <person name="Andreopoulos B."/>
            <person name="Baker S."/>
            <person name="Barry K."/>
            <person name="Bills G."/>
            <person name="Bluhm B."/>
            <person name="Cannon C."/>
            <person name="Castanera R."/>
            <person name="Culley D."/>
            <person name="Daum C."/>
            <person name="Ezra D."/>
            <person name="Gonzalez J."/>
            <person name="Henrissat B."/>
            <person name="Kuo A."/>
            <person name="Liang C."/>
            <person name="Lipzen A."/>
            <person name="Lutzoni F."/>
            <person name="Magnuson J."/>
            <person name="Mondo S."/>
            <person name="Nolan M."/>
            <person name="Ohm R."/>
            <person name="Pangilinan J."/>
            <person name="Park H.-J."/>
            <person name="Ramirez L."/>
            <person name="Alfaro M."/>
            <person name="Sun H."/>
            <person name="Tritt A."/>
            <person name="Yoshinaga Y."/>
            <person name="Zwiers L.-H."/>
            <person name="Turgeon B."/>
            <person name="Goodwin S."/>
            <person name="Spatafora J."/>
            <person name="Crous P."/>
            <person name="Grigoriev I."/>
        </authorList>
    </citation>
    <scope>NUCLEOTIDE SEQUENCE</scope>
    <source>
        <strain evidence="2">CBS 109.77</strain>
    </source>
</reference>
<dbReference type="PROSITE" id="PS51186">
    <property type="entry name" value="GNAT"/>
    <property type="match status" value="1"/>
</dbReference>
<protein>
    <submittedName>
        <fullName evidence="2">Histone acetyltransferase-like protein</fullName>
    </submittedName>
</protein>
<accession>A0A6A6WRI1</accession>
<name>A0A6A6WRI1_9PLEO</name>
<gene>
    <name evidence="2" type="ORF">K505DRAFT_289263</name>
</gene>
<dbReference type="AlphaFoldDB" id="A0A6A6WRI1"/>
<dbReference type="InterPro" id="IPR000182">
    <property type="entry name" value="GNAT_dom"/>
</dbReference>
<dbReference type="Gene3D" id="3.40.630.30">
    <property type="match status" value="1"/>
</dbReference>
<dbReference type="SUPFAM" id="SSF55729">
    <property type="entry name" value="Acyl-CoA N-acyltransferases (Nat)"/>
    <property type="match status" value="1"/>
</dbReference>
<evidence type="ECO:0000259" key="1">
    <source>
        <dbReference type="PROSITE" id="PS51186"/>
    </source>
</evidence>
<dbReference type="GO" id="GO:0005634">
    <property type="term" value="C:nucleus"/>
    <property type="evidence" value="ECO:0007669"/>
    <property type="project" value="TreeGrafter"/>
</dbReference>
<keyword evidence="2" id="KW-0808">Transferase</keyword>
<dbReference type="GO" id="GO:0016747">
    <property type="term" value="F:acyltransferase activity, transferring groups other than amino-acyl groups"/>
    <property type="evidence" value="ECO:0007669"/>
    <property type="project" value="InterPro"/>
</dbReference>
<evidence type="ECO:0000313" key="2">
    <source>
        <dbReference type="EMBL" id="KAF2786699.1"/>
    </source>
</evidence>
<organism evidence="2 3">
    <name type="scientific">Melanomma pulvis-pyrius CBS 109.77</name>
    <dbReference type="NCBI Taxonomy" id="1314802"/>
    <lineage>
        <taxon>Eukaryota</taxon>
        <taxon>Fungi</taxon>
        <taxon>Dikarya</taxon>
        <taxon>Ascomycota</taxon>
        <taxon>Pezizomycotina</taxon>
        <taxon>Dothideomycetes</taxon>
        <taxon>Pleosporomycetidae</taxon>
        <taxon>Pleosporales</taxon>
        <taxon>Melanommataceae</taxon>
        <taxon>Melanomma</taxon>
    </lineage>
</organism>
<dbReference type="PANTHER" id="PTHR43138:SF2">
    <property type="entry name" value="PROTEIN SPT10"/>
    <property type="match status" value="1"/>
</dbReference>
<evidence type="ECO:0000313" key="3">
    <source>
        <dbReference type="Proteomes" id="UP000799757"/>
    </source>
</evidence>
<dbReference type="Proteomes" id="UP000799757">
    <property type="component" value="Unassembled WGS sequence"/>
</dbReference>
<dbReference type="EMBL" id="MU002421">
    <property type="protein sequence ID" value="KAF2786699.1"/>
    <property type="molecule type" value="Genomic_DNA"/>
</dbReference>
<keyword evidence="3" id="KW-1185">Reference proteome</keyword>
<dbReference type="PANTHER" id="PTHR43138">
    <property type="entry name" value="ACETYLTRANSFERASE, GNAT FAMILY"/>
    <property type="match status" value="1"/>
</dbReference>
<feature type="domain" description="N-acetyltransferase" evidence="1">
    <location>
        <begin position="59"/>
        <end position="219"/>
    </location>
</feature>
<dbReference type="InterPro" id="IPR016181">
    <property type="entry name" value="Acyl_CoA_acyltransferase"/>
</dbReference>
<sequence length="225" mass="24532">MPAMLDDPTSLPILRSHPTPALAPQHVTLKDGQTKATILPFTSLSQAAPPLVAYLCAQLALEIGKGDTYPMVEALPLEAFGPYWFGTFAAVMLLGDFEDVAGVAALEGVEWSAVCLGSFYVKPNYPGRSSHVCNGGFIVTEASRNRGVGKLLGRAYLEWAPKLGYAYSVFNLVYETNVASCRIWDSLGFERIGRVRKCGKLKSYPERKVDAIVYGYDFEPDVEAV</sequence>
<dbReference type="Pfam" id="PF00583">
    <property type="entry name" value="Acetyltransf_1"/>
    <property type="match status" value="1"/>
</dbReference>
<dbReference type="InterPro" id="IPR052742">
    <property type="entry name" value="Mito_N-acetyltransferase"/>
</dbReference>